<dbReference type="GO" id="GO:0005840">
    <property type="term" value="C:ribosome"/>
    <property type="evidence" value="ECO:0007669"/>
    <property type="project" value="UniProtKB-KW"/>
</dbReference>
<evidence type="ECO:0000259" key="1">
    <source>
        <dbReference type="PROSITE" id="PS51664"/>
    </source>
</evidence>
<dbReference type="Gene3D" id="3.30.40.250">
    <property type="match status" value="1"/>
</dbReference>
<evidence type="ECO:0000313" key="3">
    <source>
        <dbReference type="Proteomes" id="UP000198327"/>
    </source>
</evidence>
<dbReference type="OrthoDB" id="2379922at2"/>
<dbReference type="PROSITE" id="PS51664">
    <property type="entry name" value="YCAO"/>
    <property type="match status" value="1"/>
</dbReference>
<dbReference type="EMBL" id="FZOW01000005">
    <property type="protein sequence ID" value="SNS75394.1"/>
    <property type="molecule type" value="Genomic_DNA"/>
</dbReference>
<dbReference type="PANTHER" id="PTHR37809:SF1">
    <property type="entry name" value="RIBOSOMAL PROTEIN S12 METHYLTHIOTRANSFERASE ACCESSORY FACTOR YCAO"/>
    <property type="match status" value="1"/>
</dbReference>
<organism evidence="2 3">
    <name type="scientific">Rhodococcoides kyotonense</name>
    <dbReference type="NCBI Taxonomy" id="398843"/>
    <lineage>
        <taxon>Bacteria</taxon>
        <taxon>Bacillati</taxon>
        <taxon>Actinomycetota</taxon>
        <taxon>Actinomycetes</taxon>
        <taxon>Mycobacteriales</taxon>
        <taxon>Nocardiaceae</taxon>
        <taxon>Rhodococcoides</taxon>
    </lineage>
</organism>
<dbReference type="Gene3D" id="3.30.160.660">
    <property type="match status" value="1"/>
</dbReference>
<dbReference type="PANTHER" id="PTHR37809">
    <property type="entry name" value="RIBOSOMAL PROTEIN S12 METHYLTHIOTRANSFERASE ACCESSORY FACTOR YCAO"/>
    <property type="match status" value="1"/>
</dbReference>
<dbReference type="GO" id="GO:0016740">
    <property type="term" value="F:transferase activity"/>
    <property type="evidence" value="ECO:0007669"/>
    <property type="project" value="UniProtKB-KW"/>
</dbReference>
<keyword evidence="2" id="KW-0689">Ribosomal protein</keyword>
<feature type="domain" description="YcaO" evidence="1">
    <location>
        <begin position="59"/>
        <end position="456"/>
    </location>
</feature>
<keyword evidence="2" id="KW-0808">Transferase</keyword>
<dbReference type="Gene3D" id="3.30.1330.230">
    <property type="match status" value="1"/>
</dbReference>
<dbReference type="InterPro" id="IPR003776">
    <property type="entry name" value="YcaO-like_dom"/>
</dbReference>
<keyword evidence="3" id="KW-1185">Reference proteome</keyword>
<evidence type="ECO:0000313" key="2">
    <source>
        <dbReference type="EMBL" id="SNS75394.1"/>
    </source>
</evidence>
<reference evidence="3" key="1">
    <citation type="submission" date="2017-06" db="EMBL/GenBank/DDBJ databases">
        <authorList>
            <person name="Varghese N."/>
            <person name="Submissions S."/>
        </authorList>
    </citation>
    <scope>NUCLEOTIDE SEQUENCE [LARGE SCALE GENOMIC DNA]</scope>
    <source>
        <strain evidence="3">JCM 23211</strain>
    </source>
</reference>
<sequence length="456" mass="49879">MTTAVLNPESLVDPVCGIIRRVREVLRPEGAPHCYRGVTAEVSDARRLGDWPADRVSLGTTFDDPAGARIAAIAEGVERYCGNFLPADLPEPDYRTGSFDEVRRAGIPTVDLSMLPTYAPWQYHRSGFPYQQVTSDTPMLWTKCRADDGSDAWLPASLIHLNWRTRALRSLPRVHHLNYAGIATGAGTDDAADRGLLEIIERDALEVWWHLDGPARGIAPDSVPGLKDSMAGCDLRYWLVEMPNEFAPAVAALVQDPATGVYAAGFSAHCDPVAAATKAVLEAVHTWTFTLGVQDADGWVFQAVEAGLMARGLYLDHREDRSYAAASGEHYEKVIDLGAHVQVWLDPRLHPIARRFTEPGETISIGDIPATDVSSVRAELSRRGHRIYTRDLTTSDIAQTTLRVVRTFVSGLVPNAPAAFGYYGMPRFGTAAVERGWRDSTPTAPSDFLLAPAPHM</sequence>
<keyword evidence="2" id="KW-0687">Ribonucleoprotein</keyword>
<protein>
    <submittedName>
        <fullName evidence="2">Ribosomal protein S12 methylthiotransferase accessory factor</fullName>
    </submittedName>
</protein>
<name>A0A239H564_9NOCA</name>
<accession>A0A239H564</accession>
<dbReference type="Proteomes" id="UP000198327">
    <property type="component" value="Unassembled WGS sequence"/>
</dbReference>
<dbReference type="AlphaFoldDB" id="A0A239H564"/>
<proteinExistence type="predicted"/>
<dbReference type="RefSeq" id="WP_089245620.1">
    <property type="nucleotide sequence ID" value="NZ_FZOW01000005.1"/>
</dbReference>
<dbReference type="Pfam" id="PF02624">
    <property type="entry name" value="YcaO"/>
    <property type="match status" value="1"/>
</dbReference>
<gene>
    <name evidence="2" type="ORF">SAMN05421642_10552</name>
</gene>